<dbReference type="EMBL" id="CM045765">
    <property type="protein sequence ID" value="KAI8001956.1"/>
    <property type="molecule type" value="Genomic_DNA"/>
</dbReference>
<organism evidence="1 2">
    <name type="scientific">Camellia lanceoleosa</name>
    <dbReference type="NCBI Taxonomy" id="1840588"/>
    <lineage>
        <taxon>Eukaryota</taxon>
        <taxon>Viridiplantae</taxon>
        <taxon>Streptophyta</taxon>
        <taxon>Embryophyta</taxon>
        <taxon>Tracheophyta</taxon>
        <taxon>Spermatophyta</taxon>
        <taxon>Magnoliopsida</taxon>
        <taxon>eudicotyledons</taxon>
        <taxon>Gunneridae</taxon>
        <taxon>Pentapetalae</taxon>
        <taxon>asterids</taxon>
        <taxon>Ericales</taxon>
        <taxon>Theaceae</taxon>
        <taxon>Camellia</taxon>
    </lineage>
</organism>
<comment type="caution">
    <text evidence="1">The sequence shown here is derived from an EMBL/GenBank/DDBJ whole genome shotgun (WGS) entry which is preliminary data.</text>
</comment>
<keyword evidence="2" id="KW-1185">Reference proteome</keyword>
<accession>A0ACC0GPC1</accession>
<gene>
    <name evidence="1" type="ORF">LOK49_LG09G02282</name>
</gene>
<evidence type="ECO:0000313" key="1">
    <source>
        <dbReference type="EMBL" id="KAI8001956.1"/>
    </source>
</evidence>
<evidence type="ECO:0000313" key="2">
    <source>
        <dbReference type="Proteomes" id="UP001060215"/>
    </source>
</evidence>
<sequence>MAAKSSFIELDDDIFIAASPKTGSTWLKALLASVIHHGGDSGSGNDGNNEVEDANHPLRYHHPQRSLAVFRTKDLKRDLKSEVKKLISFLSRPLVYHGEADEIVRQCNIERLKSLKLNKNCVDP</sequence>
<reference evidence="1 2" key="1">
    <citation type="journal article" date="2022" name="Plant J.">
        <title>Chromosome-level genome of Camellia lanceoleosa provides a valuable resource for understanding genome evolution and self-incompatibility.</title>
        <authorList>
            <person name="Gong W."/>
            <person name="Xiao S."/>
            <person name="Wang L."/>
            <person name="Liao Z."/>
            <person name="Chang Y."/>
            <person name="Mo W."/>
            <person name="Hu G."/>
            <person name="Li W."/>
            <person name="Zhao G."/>
            <person name="Zhu H."/>
            <person name="Hu X."/>
            <person name="Ji K."/>
            <person name="Xiang X."/>
            <person name="Song Q."/>
            <person name="Yuan D."/>
            <person name="Jin S."/>
            <person name="Zhang L."/>
        </authorList>
    </citation>
    <scope>NUCLEOTIDE SEQUENCE [LARGE SCALE GENOMIC DNA]</scope>
    <source>
        <strain evidence="1">SQ_2022a</strain>
    </source>
</reference>
<protein>
    <submittedName>
        <fullName evidence="1">Uncharacterized protein</fullName>
    </submittedName>
</protein>
<proteinExistence type="predicted"/>
<dbReference type="Proteomes" id="UP001060215">
    <property type="component" value="Chromosome 8"/>
</dbReference>
<name>A0ACC0GPC1_9ERIC</name>